<name>A0ACC0UZ72_9HYPO</name>
<comment type="caution">
    <text evidence="1">The sequence shown here is derived from an EMBL/GenBank/DDBJ whole genome shotgun (WGS) entry which is preliminary data.</text>
</comment>
<evidence type="ECO:0000313" key="1">
    <source>
        <dbReference type="EMBL" id="KAI9899452.1"/>
    </source>
</evidence>
<reference evidence="1" key="1">
    <citation type="submission" date="2022-10" db="EMBL/GenBank/DDBJ databases">
        <title>Complete Genome of Trichothecium roseum strain YXFP-22015, a Plant Pathogen Isolated from Citrus.</title>
        <authorList>
            <person name="Wang Y."/>
            <person name="Zhu L."/>
        </authorList>
    </citation>
    <scope>NUCLEOTIDE SEQUENCE</scope>
    <source>
        <strain evidence="1">YXFP-22015</strain>
    </source>
</reference>
<sequence length="300" mass="33958">MFNMASPSPVGASPTSPQPSRIRRTTASAYFEDNNDRHVGISNVKYRVGAPPLRPLPLDTWPGEPFTKVEPPFSNPRVVEDDLVAIAHEILARRGILCRWEGEESMGELLQQDPDIYLIDPGFDDDPDDYRVRVVTRVVREHHDVGETTLFIIAPWEDGSSEAWEAAVVEIRRAVDSYMRVAGRPEFEMTVEMIAPELLADKHIGVITEKPLKAAWPKLGRDVFDLLESFPATRSRMTNMSLLRLGYERDVTLNPITVYISVDYDCDESAWASVVAAIERYLRESGWPEINVHMEHNEAL</sequence>
<dbReference type="Proteomes" id="UP001163324">
    <property type="component" value="Chromosome 5"/>
</dbReference>
<dbReference type="EMBL" id="CM047944">
    <property type="protein sequence ID" value="KAI9899452.1"/>
    <property type="molecule type" value="Genomic_DNA"/>
</dbReference>
<gene>
    <name evidence="1" type="ORF">N3K66_005913</name>
</gene>
<accession>A0ACC0UZ72</accession>
<proteinExistence type="predicted"/>
<keyword evidence="2" id="KW-1185">Reference proteome</keyword>
<organism evidence="1 2">
    <name type="scientific">Trichothecium roseum</name>
    <dbReference type="NCBI Taxonomy" id="47278"/>
    <lineage>
        <taxon>Eukaryota</taxon>
        <taxon>Fungi</taxon>
        <taxon>Dikarya</taxon>
        <taxon>Ascomycota</taxon>
        <taxon>Pezizomycotina</taxon>
        <taxon>Sordariomycetes</taxon>
        <taxon>Hypocreomycetidae</taxon>
        <taxon>Hypocreales</taxon>
        <taxon>Hypocreales incertae sedis</taxon>
        <taxon>Trichothecium</taxon>
    </lineage>
</organism>
<protein>
    <submittedName>
        <fullName evidence="1">Uncharacterized protein</fullName>
    </submittedName>
</protein>
<evidence type="ECO:0000313" key="2">
    <source>
        <dbReference type="Proteomes" id="UP001163324"/>
    </source>
</evidence>